<dbReference type="CDD" id="cd00067">
    <property type="entry name" value="GAL4"/>
    <property type="match status" value="1"/>
</dbReference>
<feature type="region of interest" description="Disordered" evidence="1">
    <location>
        <begin position="29"/>
        <end position="54"/>
    </location>
</feature>
<dbReference type="InterPro" id="IPR001138">
    <property type="entry name" value="Zn2Cys6_DnaBD"/>
</dbReference>
<accession>A0A8H6SH05</accession>
<keyword evidence="4" id="KW-1185">Reference proteome</keyword>
<dbReference type="GO" id="GO:0008270">
    <property type="term" value="F:zinc ion binding"/>
    <property type="evidence" value="ECO:0007669"/>
    <property type="project" value="InterPro"/>
</dbReference>
<dbReference type="GeneID" id="59347978"/>
<sequence length="241" mass="26375">MDLHFPRSHRYSAPPATITNSGYLTPWSSASEDLSSTRTGLKPKGKRSKPRRTNRACLGCRKSKVRCVRITGHFGLGHGRTGSPSTSMPLKLAETQCERCTRRGETCAYGDSNEVDAHAVLMDNASRIRPSTSMTESYFAHDQSSYTPISLAVLNHTGYAIPPRRPGSSPASNASTRSSSSPAHHPDHDAFGQIALQLPNMTMPALPMSRILQQNQPHYYSPIPVPVARAWQYDCIDPLGS</sequence>
<feature type="compositionally biased region" description="Basic residues" evidence="1">
    <location>
        <begin position="41"/>
        <end position="54"/>
    </location>
</feature>
<evidence type="ECO:0000256" key="1">
    <source>
        <dbReference type="SAM" id="MobiDB-lite"/>
    </source>
</evidence>
<dbReference type="EMBL" id="JACAZF010000007">
    <property type="protein sequence ID" value="KAF7299316.1"/>
    <property type="molecule type" value="Genomic_DNA"/>
</dbReference>
<dbReference type="SUPFAM" id="SSF57701">
    <property type="entry name" value="Zn2/Cys6 DNA-binding domain"/>
    <property type="match status" value="1"/>
</dbReference>
<dbReference type="GO" id="GO:0000981">
    <property type="term" value="F:DNA-binding transcription factor activity, RNA polymerase II-specific"/>
    <property type="evidence" value="ECO:0007669"/>
    <property type="project" value="InterPro"/>
</dbReference>
<evidence type="ECO:0000313" key="4">
    <source>
        <dbReference type="Proteomes" id="UP000636479"/>
    </source>
</evidence>
<dbReference type="AlphaFoldDB" id="A0A8H6SH05"/>
<feature type="domain" description="Zn(2)-C6 fungal-type" evidence="2">
    <location>
        <begin position="56"/>
        <end position="109"/>
    </location>
</feature>
<feature type="compositionally biased region" description="Polar residues" evidence="1">
    <location>
        <begin position="29"/>
        <end position="39"/>
    </location>
</feature>
<dbReference type="RefSeq" id="XP_037218704.1">
    <property type="nucleotide sequence ID" value="XM_037365462.1"/>
</dbReference>
<dbReference type="OrthoDB" id="3118243at2759"/>
<organism evidence="3 4">
    <name type="scientific">Mycena indigotica</name>
    <dbReference type="NCBI Taxonomy" id="2126181"/>
    <lineage>
        <taxon>Eukaryota</taxon>
        <taxon>Fungi</taxon>
        <taxon>Dikarya</taxon>
        <taxon>Basidiomycota</taxon>
        <taxon>Agaricomycotina</taxon>
        <taxon>Agaricomycetes</taxon>
        <taxon>Agaricomycetidae</taxon>
        <taxon>Agaricales</taxon>
        <taxon>Marasmiineae</taxon>
        <taxon>Mycenaceae</taxon>
        <taxon>Mycena</taxon>
    </lineage>
</organism>
<proteinExistence type="predicted"/>
<name>A0A8H6SH05_9AGAR</name>
<dbReference type="PROSITE" id="PS50048">
    <property type="entry name" value="ZN2_CY6_FUNGAL_2"/>
    <property type="match status" value="1"/>
</dbReference>
<dbReference type="Gene3D" id="4.10.240.10">
    <property type="entry name" value="Zn(2)-C6 fungal-type DNA-binding domain"/>
    <property type="match status" value="1"/>
</dbReference>
<evidence type="ECO:0000313" key="3">
    <source>
        <dbReference type="EMBL" id="KAF7299316.1"/>
    </source>
</evidence>
<comment type="caution">
    <text evidence="3">The sequence shown here is derived from an EMBL/GenBank/DDBJ whole genome shotgun (WGS) entry which is preliminary data.</text>
</comment>
<gene>
    <name evidence="3" type="ORF">MIND_00880600</name>
</gene>
<feature type="compositionally biased region" description="Low complexity" evidence="1">
    <location>
        <begin position="168"/>
        <end position="183"/>
    </location>
</feature>
<dbReference type="Proteomes" id="UP000636479">
    <property type="component" value="Unassembled WGS sequence"/>
</dbReference>
<dbReference type="InterPro" id="IPR036864">
    <property type="entry name" value="Zn2-C6_fun-type_DNA-bd_sf"/>
</dbReference>
<evidence type="ECO:0000259" key="2">
    <source>
        <dbReference type="PROSITE" id="PS50048"/>
    </source>
</evidence>
<protein>
    <submittedName>
        <fullName evidence="3">Zn(2)-C6 fungal-type domain-containing protein</fullName>
    </submittedName>
</protein>
<reference evidence="3" key="1">
    <citation type="submission" date="2020-05" db="EMBL/GenBank/DDBJ databases">
        <title>Mycena genomes resolve the evolution of fungal bioluminescence.</title>
        <authorList>
            <person name="Tsai I.J."/>
        </authorList>
    </citation>
    <scope>NUCLEOTIDE SEQUENCE</scope>
    <source>
        <strain evidence="3">171206Taipei</strain>
    </source>
</reference>
<feature type="region of interest" description="Disordered" evidence="1">
    <location>
        <begin position="160"/>
        <end position="189"/>
    </location>
</feature>